<dbReference type="Gene3D" id="1.20.1290.10">
    <property type="entry name" value="AhpD-like"/>
    <property type="match status" value="1"/>
</dbReference>
<keyword evidence="2" id="KW-1185">Reference proteome</keyword>
<dbReference type="InterPro" id="IPR029032">
    <property type="entry name" value="AhpD-like"/>
</dbReference>
<dbReference type="EMBL" id="JAAAHS010000058">
    <property type="protein sequence ID" value="NBE51884.1"/>
    <property type="molecule type" value="Genomic_DNA"/>
</dbReference>
<dbReference type="AlphaFoldDB" id="A0A964UMD1"/>
<comment type="caution">
    <text evidence="1">The sequence shown here is derived from an EMBL/GenBank/DDBJ whole genome shotgun (WGS) entry which is preliminary data.</text>
</comment>
<accession>A0A964UMD1</accession>
<dbReference type="OrthoDB" id="3342615at2"/>
<dbReference type="Proteomes" id="UP000598297">
    <property type="component" value="Unassembled WGS sequence"/>
</dbReference>
<proteinExistence type="predicted"/>
<name>A0A964UMD1_9ACTN</name>
<gene>
    <name evidence="1" type="ORF">GUY60_10710</name>
</gene>
<evidence type="ECO:0000313" key="1">
    <source>
        <dbReference type="EMBL" id="NBE51884.1"/>
    </source>
</evidence>
<organism evidence="1 2">
    <name type="scientific">Streptomyces boluensis</name>
    <dbReference type="NCBI Taxonomy" id="1775135"/>
    <lineage>
        <taxon>Bacteria</taxon>
        <taxon>Bacillati</taxon>
        <taxon>Actinomycetota</taxon>
        <taxon>Actinomycetes</taxon>
        <taxon>Kitasatosporales</taxon>
        <taxon>Streptomycetaceae</taxon>
        <taxon>Streptomyces</taxon>
    </lineage>
</organism>
<protein>
    <submittedName>
        <fullName evidence="1">Alkylhydroperoxidase</fullName>
    </submittedName>
</protein>
<reference evidence="1" key="1">
    <citation type="submission" date="2020-01" db="EMBL/GenBank/DDBJ databases">
        <title>Whole-genome analyses of novel actinobacteria.</title>
        <authorList>
            <person name="Sahin N."/>
        </authorList>
    </citation>
    <scope>NUCLEOTIDE SEQUENCE</scope>
    <source>
        <strain evidence="1">YC537</strain>
    </source>
</reference>
<sequence>MATEVSRANTCPYCVDVHQATLQTLPPARAGTTDAVGAWARTSGLRPEAGSDPAAVPFPAEHAPEIYGVAVVFHYINRMVHLFLAASPVPEQAPGFLRGTILRTAAKAMRPASGAPLQPGVSLDLLPEAPLPAGLDWARGNLPVAQALGRAVAAVTDSARWVPPSVRELLDGRLAEWDGTPPPGPGRAWVEEAVTDLPDADRPAARLALLTAFTPYQVLDADIAAFRERHAGDQELIELTSWAALSAALCVGGRFAVPSPAAL</sequence>
<dbReference type="SUPFAM" id="SSF69118">
    <property type="entry name" value="AhpD-like"/>
    <property type="match status" value="2"/>
</dbReference>
<evidence type="ECO:0000313" key="2">
    <source>
        <dbReference type="Proteomes" id="UP000598297"/>
    </source>
</evidence>